<comment type="caution">
    <text evidence="2">The sequence shown here is derived from an EMBL/GenBank/DDBJ whole genome shotgun (WGS) entry which is preliminary data.</text>
</comment>
<reference evidence="2" key="2">
    <citation type="journal article" date="2022" name="Proc. Natl. Acad. Sci. U.S.A.">
        <title>Diploid-dominant life cycles characterize the early evolution of Fungi.</title>
        <authorList>
            <person name="Amses K.R."/>
            <person name="Simmons D.R."/>
            <person name="Longcore J.E."/>
            <person name="Mondo S.J."/>
            <person name="Seto K."/>
            <person name="Jeronimo G.H."/>
            <person name="Bonds A.E."/>
            <person name="Quandt C.A."/>
            <person name="Davis W.J."/>
            <person name="Chang Y."/>
            <person name="Federici B.A."/>
            <person name="Kuo A."/>
            <person name="LaButti K."/>
            <person name="Pangilinan J."/>
            <person name="Andreopoulos W."/>
            <person name="Tritt A."/>
            <person name="Riley R."/>
            <person name="Hundley H."/>
            <person name="Johnson J."/>
            <person name="Lipzen A."/>
            <person name="Barry K."/>
            <person name="Lang B.F."/>
            <person name="Cuomo C.A."/>
            <person name="Buchler N.E."/>
            <person name="Grigoriev I.V."/>
            <person name="Spatafora J.W."/>
            <person name="Stajich J.E."/>
            <person name="James T.Y."/>
        </authorList>
    </citation>
    <scope>NUCLEOTIDE SEQUENCE</scope>
    <source>
        <strain evidence="2">AG</strain>
    </source>
</reference>
<sequence>MPNDNHNQPDNELDMFEAFAAQIFGGTFNVIQDVLSGGSGHIVINDSQTTAGPPTWDDGSDFRKLAKTKRRNDQPVLEEDKGNEELREDVSPRSWRSPITEQEQPSQSVISTNARPTSLLDLLFRTHTAFQSQGDSAILGNGDTEGSSWNFSSSSSRTISLPDGSQETVIKKSVNGVTETIRKVQHPDGTTVETIEPSVKGLDWKAPLQSIEQKVNRAWEDSQPEIHQSMAELDKAASSLSKAYTGIREGIANRFWNAFIGENPKETKDIFSSDQK</sequence>
<feature type="region of interest" description="Disordered" evidence="1">
    <location>
        <begin position="68"/>
        <end position="110"/>
    </location>
</feature>
<dbReference type="Proteomes" id="UP001206595">
    <property type="component" value="Unassembled WGS sequence"/>
</dbReference>
<dbReference type="RefSeq" id="XP_051442489.1">
    <property type="nucleotide sequence ID" value="XM_051593440.1"/>
</dbReference>
<accession>A0AAD5HAV6</accession>
<dbReference type="GeneID" id="75918782"/>
<protein>
    <submittedName>
        <fullName evidence="2">Uncharacterized protein</fullName>
    </submittedName>
</protein>
<name>A0AAD5HAV6_UMBRA</name>
<feature type="compositionally biased region" description="Basic and acidic residues" evidence="1">
    <location>
        <begin position="78"/>
        <end position="91"/>
    </location>
</feature>
<feature type="compositionally biased region" description="Polar residues" evidence="1">
    <location>
        <begin position="97"/>
        <end position="110"/>
    </location>
</feature>
<keyword evidence="3" id="KW-1185">Reference proteome</keyword>
<evidence type="ECO:0000256" key="1">
    <source>
        <dbReference type="SAM" id="MobiDB-lite"/>
    </source>
</evidence>
<dbReference type="EMBL" id="MU620940">
    <property type="protein sequence ID" value="KAI8577485.1"/>
    <property type="molecule type" value="Genomic_DNA"/>
</dbReference>
<gene>
    <name evidence="2" type="ORF">K450DRAFT_282574</name>
</gene>
<evidence type="ECO:0000313" key="3">
    <source>
        <dbReference type="Proteomes" id="UP001206595"/>
    </source>
</evidence>
<dbReference type="AlphaFoldDB" id="A0AAD5HAV6"/>
<proteinExistence type="predicted"/>
<reference evidence="2" key="1">
    <citation type="submission" date="2021-06" db="EMBL/GenBank/DDBJ databases">
        <authorList>
            <consortium name="DOE Joint Genome Institute"/>
            <person name="Mondo S.J."/>
            <person name="Amses K.R."/>
            <person name="Simmons D.R."/>
            <person name="Longcore J.E."/>
            <person name="Seto K."/>
            <person name="Alves G.H."/>
            <person name="Bonds A.E."/>
            <person name="Quandt C.A."/>
            <person name="Davis W.J."/>
            <person name="Chang Y."/>
            <person name="Letcher P.M."/>
            <person name="Powell M.J."/>
            <person name="Kuo A."/>
            <person name="Labutti K."/>
            <person name="Pangilinan J."/>
            <person name="Andreopoulos W."/>
            <person name="Tritt A."/>
            <person name="Riley R."/>
            <person name="Hundley H."/>
            <person name="Johnson J."/>
            <person name="Lipzen A."/>
            <person name="Barry K."/>
            <person name="Berbee M.L."/>
            <person name="Buchler N.E."/>
            <person name="Grigoriev I.V."/>
            <person name="Spatafora J.W."/>
            <person name="Stajich J.E."/>
            <person name="James T.Y."/>
        </authorList>
    </citation>
    <scope>NUCLEOTIDE SEQUENCE</scope>
    <source>
        <strain evidence="2">AG</strain>
    </source>
</reference>
<organism evidence="2 3">
    <name type="scientific">Umbelopsis ramanniana AG</name>
    <dbReference type="NCBI Taxonomy" id="1314678"/>
    <lineage>
        <taxon>Eukaryota</taxon>
        <taxon>Fungi</taxon>
        <taxon>Fungi incertae sedis</taxon>
        <taxon>Mucoromycota</taxon>
        <taxon>Mucoromycotina</taxon>
        <taxon>Umbelopsidomycetes</taxon>
        <taxon>Umbelopsidales</taxon>
        <taxon>Umbelopsidaceae</taxon>
        <taxon>Umbelopsis</taxon>
    </lineage>
</organism>
<evidence type="ECO:0000313" key="2">
    <source>
        <dbReference type="EMBL" id="KAI8577485.1"/>
    </source>
</evidence>